<keyword evidence="2" id="KW-1185">Reference proteome</keyword>
<name>A0A2P4Q3Z9_RHIID</name>
<organism evidence="1 2">
    <name type="scientific">Rhizophagus irregularis (strain DAOM 181602 / DAOM 197198 / MUCL 43194)</name>
    <name type="common">Arbuscular mycorrhizal fungus</name>
    <name type="synonym">Glomus intraradices</name>
    <dbReference type="NCBI Taxonomy" id="747089"/>
    <lineage>
        <taxon>Eukaryota</taxon>
        <taxon>Fungi</taxon>
        <taxon>Fungi incertae sedis</taxon>
        <taxon>Mucoromycota</taxon>
        <taxon>Glomeromycotina</taxon>
        <taxon>Glomeromycetes</taxon>
        <taxon>Glomerales</taxon>
        <taxon>Glomeraceae</taxon>
        <taxon>Rhizophagus</taxon>
    </lineage>
</organism>
<reference evidence="1 2" key="2">
    <citation type="journal article" date="2018" name="New Phytol.">
        <title>High intraspecific genome diversity in the model arbuscular mycorrhizal symbiont Rhizophagus irregularis.</title>
        <authorList>
            <person name="Chen E.C.H."/>
            <person name="Morin E."/>
            <person name="Beaudet D."/>
            <person name="Noel J."/>
            <person name="Yildirir G."/>
            <person name="Ndikumana S."/>
            <person name="Charron P."/>
            <person name="St-Onge C."/>
            <person name="Giorgi J."/>
            <person name="Kruger M."/>
            <person name="Marton T."/>
            <person name="Ropars J."/>
            <person name="Grigoriev I.V."/>
            <person name="Hainaut M."/>
            <person name="Henrissat B."/>
            <person name="Roux C."/>
            <person name="Martin F."/>
            <person name="Corradi N."/>
        </authorList>
    </citation>
    <scope>NUCLEOTIDE SEQUENCE [LARGE SCALE GENOMIC DNA]</scope>
    <source>
        <strain evidence="1 2">DAOM 197198</strain>
    </source>
</reference>
<dbReference type="EMBL" id="AUPC02000096">
    <property type="protein sequence ID" value="POG72379.1"/>
    <property type="molecule type" value="Genomic_DNA"/>
</dbReference>
<gene>
    <name evidence="1" type="ORF">GLOIN_2v1477757</name>
</gene>
<dbReference type="AlphaFoldDB" id="A0A2P4Q3Z9"/>
<dbReference type="Proteomes" id="UP000018888">
    <property type="component" value="Unassembled WGS sequence"/>
</dbReference>
<evidence type="ECO:0000313" key="1">
    <source>
        <dbReference type="EMBL" id="POG72379.1"/>
    </source>
</evidence>
<comment type="caution">
    <text evidence="1">The sequence shown here is derived from an EMBL/GenBank/DDBJ whole genome shotgun (WGS) entry which is preliminary data.</text>
</comment>
<accession>A0A2P4Q3Z9</accession>
<evidence type="ECO:0000313" key="2">
    <source>
        <dbReference type="Proteomes" id="UP000018888"/>
    </source>
</evidence>
<proteinExistence type="predicted"/>
<sequence>MDFINNNMKYKKFISTPLYSHTTWDQKKKGVIIKKVICCDYREELPDEKYSRTFEIEHDRTFEIKSCQTKSTTKLLELRVLIIKDTTRILKLSWETYFKNGQNCPEFFLRNGTVMQFRKISVYA</sequence>
<reference evidence="1 2" key="1">
    <citation type="journal article" date="2013" name="Proc. Natl. Acad. Sci. U.S.A.">
        <title>Genome of an arbuscular mycorrhizal fungus provides insight into the oldest plant symbiosis.</title>
        <authorList>
            <person name="Tisserant E."/>
            <person name="Malbreil M."/>
            <person name="Kuo A."/>
            <person name="Kohler A."/>
            <person name="Symeonidi A."/>
            <person name="Balestrini R."/>
            <person name="Charron P."/>
            <person name="Duensing N."/>
            <person name="Frei Dit Frey N."/>
            <person name="Gianinazzi-Pearson V."/>
            <person name="Gilbert L.B."/>
            <person name="Handa Y."/>
            <person name="Herr J.R."/>
            <person name="Hijri M."/>
            <person name="Koul R."/>
            <person name="Kawaguchi M."/>
            <person name="Krajinski F."/>
            <person name="Lammers P.J."/>
            <person name="Masclaux F.G."/>
            <person name="Murat C."/>
            <person name="Morin E."/>
            <person name="Ndikumana S."/>
            <person name="Pagni M."/>
            <person name="Petitpierre D."/>
            <person name="Requena N."/>
            <person name="Rosikiewicz P."/>
            <person name="Riley R."/>
            <person name="Saito K."/>
            <person name="San Clemente H."/>
            <person name="Shapiro H."/>
            <person name="van Tuinen D."/>
            <person name="Becard G."/>
            <person name="Bonfante P."/>
            <person name="Paszkowski U."/>
            <person name="Shachar-Hill Y.Y."/>
            <person name="Tuskan G.A."/>
            <person name="Young P.W."/>
            <person name="Sanders I.R."/>
            <person name="Henrissat B."/>
            <person name="Rensing S.A."/>
            <person name="Grigoriev I.V."/>
            <person name="Corradi N."/>
            <person name="Roux C."/>
            <person name="Martin F."/>
        </authorList>
    </citation>
    <scope>NUCLEOTIDE SEQUENCE [LARGE SCALE GENOMIC DNA]</scope>
    <source>
        <strain evidence="1 2">DAOM 197198</strain>
    </source>
</reference>
<protein>
    <submittedName>
        <fullName evidence="1">Uncharacterized protein</fullName>
    </submittedName>
</protein>